<dbReference type="PANTHER" id="PTHR10804">
    <property type="entry name" value="PROTEASE FAMILY M24 METHIONYL AMINOPEPTIDASE, AMINOPEPTIDASE P"/>
    <property type="match status" value="1"/>
</dbReference>
<dbReference type="Gene3D" id="1.10.10.10">
    <property type="entry name" value="Winged helix-like DNA-binding domain superfamily/Winged helix DNA-binding domain"/>
    <property type="match status" value="1"/>
</dbReference>
<accession>A0A2T9YDL1</accession>
<dbReference type="InterPro" id="IPR018130">
    <property type="entry name" value="Ribosomal_uS2_CS"/>
</dbReference>
<dbReference type="Proteomes" id="UP000245699">
    <property type="component" value="Unassembled WGS sequence"/>
</dbReference>
<dbReference type="Gene3D" id="3.90.230.10">
    <property type="entry name" value="Creatinase/methionine aminopeptidase superfamily"/>
    <property type="match status" value="1"/>
</dbReference>
<dbReference type="InterPro" id="IPR000994">
    <property type="entry name" value="Pept_M24"/>
</dbReference>
<evidence type="ECO:0000313" key="4">
    <source>
        <dbReference type="Proteomes" id="UP000245699"/>
    </source>
</evidence>
<dbReference type="GO" id="GO:0003735">
    <property type="term" value="F:structural constituent of ribosome"/>
    <property type="evidence" value="ECO:0007669"/>
    <property type="project" value="InterPro"/>
</dbReference>
<evidence type="ECO:0000313" key="3">
    <source>
        <dbReference type="EMBL" id="PVU90384.1"/>
    </source>
</evidence>
<dbReference type="SUPFAM" id="SSF46785">
    <property type="entry name" value="Winged helix' DNA-binding domain"/>
    <property type="match status" value="1"/>
</dbReference>
<feature type="domain" description="Peptidase M24" evidence="2">
    <location>
        <begin position="7"/>
        <end position="165"/>
    </location>
</feature>
<keyword evidence="4" id="KW-1185">Reference proteome</keyword>
<dbReference type="GO" id="GO:0005840">
    <property type="term" value="C:ribosome"/>
    <property type="evidence" value="ECO:0007669"/>
    <property type="project" value="InterPro"/>
</dbReference>
<dbReference type="PROSITE" id="PS00962">
    <property type="entry name" value="RIBOSOMAL_S2_1"/>
    <property type="match status" value="1"/>
</dbReference>
<evidence type="ECO:0000259" key="2">
    <source>
        <dbReference type="Pfam" id="PF00557"/>
    </source>
</evidence>
<dbReference type="FunFam" id="1.10.10.10:FF:000029">
    <property type="entry name" value="Proliferation-associated 2G4, a"/>
    <property type="match status" value="1"/>
</dbReference>
<dbReference type="InterPro" id="IPR036390">
    <property type="entry name" value="WH_DNA-bd_sf"/>
</dbReference>
<sequence length="381" mass="42011">MDQEAQEKYRYSATIVQNVLELVSSSVHVGSSVHSLCKYGDDLIRANVKTLFKKNKDMEKGISFPTSITINNFIQNFSPPSSEDIIVGNDDLVKIEISAHVDGYIVSLGKTVVAQSPPRACLVDKRANVIAAAYYASEAALRLFSPGKTSTDVTKAIKLVADGFGCSIAEHSYTSQFDRFVISGKKTFPNKQRAEGPIINFEFSAGEVYSIDIIMSTGTGFAKKTSVNPSIYTRNVNKSYQLKLKASRALFSKVCTDHSVFPFLLRETIDDRMRAGLNECVKNQLLIPYAVSSDQNGEYVAQYKVTVFVHHNGPLRLTPVPEEPNVKPAVSIPQESEISVLLKTPVNMVSFASLPKNPEVEFLTSNFNSIVPEIDSEMMVE</sequence>
<dbReference type="GO" id="GO:0006412">
    <property type="term" value="P:translation"/>
    <property type="evidence" value="ECO:0007669"/>
    <property type="project" value="InterPro"/>
</dbReference>
<protein>
    <recommendedName>
        <fullName evidence="2">Peptidase M24 domain-containing protein</fullName>
    </recommendedName>
</protein>
<gene>
    <name evidence="3" type="ORF">BB559_004659</name>
</gene>
<dbReference type="InterPro" id="IPR036388">
    <property type="entry name" value="WH-like_DNA-bd_sf"/>
</dbReference>
<dbReference type="PANTHER" id="PTHR10804:SF11">
    <property type="entry name" value="PROLIFERATION-ASSOCIATED PROTEIN 2G4"/>
    <property type="match status" value="1"/>
</dbReference>
<dbReference type="InterPro" id="IPR036005">
    <property type="entry name" value="Creatinase/aminopeptidase-like"/>
</dbReference>
<dbReference type="Pfam" id="PF00557">
    <property type="entry name" value="Peptidase_M24"/>
    <property type="match status" value="1"/>
</dbReference>
<proteinExistence type="inferred from homology"/>
<comment type="similarity">
    <text evidence="1">Belongs to the peptidase M24 family.</text>
</comment>
<reference evidence="3 4" key="1">
    <citation type="journal article" date="2018" name="MBio">
        <title>Comparative Genomics Reveals the Core Gene Toolbox for the Fungus-Insect Symbiosis.</title>
        <authorList>
            <person name="Wang Y."/>
            <person name="Stata M."/>
            <person name="Wang W."/>
            <person name="Stajich J.E."/>
            <person name="White M.M."/>
            <person name="Moncalvo J.M."/>
        </authorList>
    </citation>
    <scope>NUCLEOTIDE SEQUENCE [LARGE SCALE GENOMIC DNA]</scope>
    <source>
        <strain evidence="3 4">AUS-77-4</strain>
    </source>
</reference>
<dbReference type="OrthoDB" id="5876363at2759"/>
<organism evidence="3 4">
    <name type="scientific">Furculomyces boomerangus</name>
    <dbReference type="NCBI Taxonomy" id="61424"/>
    <lineage>
        <taxon>Eukaryota</taxon>
        <taxon>Fungi</taxon>
        <taxon>Fungi incertae sedis</taxon>
        <taxon>Zoopagomycota</taxon>
        <taxon>Kickxellomycotina</taxon>
        <taxon>Harpellomycetes</taxon>
        <taxon>Harpellales</taxon>
        <taxon>Harpellaceae</taxon>
        <taxon>Furculomyces</taxon>
    </lineage>
</organism>
<dbReference type="SUPFAM" id="SSF55920">
    <property type="entry name" value="Creatinase/aminopeptidase"/>
    <property type="match status" value="1"/>
</dbReference>
<comment type="caution">
    <text evidence="3">The sequence shown here is derived from an EMBL/GenBank/DDBJ whole genome shotgun (WGS) entry which is preliminary data.</text>
</comment>
<dbReference type="AlphaFoldDB" id="A0A2T9YDL1"/>
<evidence type="ECO:0000256" key="1">
    <source>
        <dbReference type="ARBA" id="ARBA00007319"/>
    </source>
</evidence>
<dbReference type="EMBL" id="MBFT01000485">
    <property type="protein sequence ID" value="PVU90384.1"/>
    <property type="molecule type" value="Genomic_DNA"/>
</dbReference>
<dbReference type="InterPro" id="IPR047113">
    <property type="entry name" value="PA2G4/ARX1"/>
</dbReference>
<dbReference type="STRING" id="61424.A0A2T9YDL1"/>
<name>A0A2T9YDL1_9FUNG</name>